<comment type="caution">
    <text evidence="7">The sequence shown here is derived from an EMBL/GenBank/DDBJ whole genome shotgun (WGS) entry which is preliminary data.</text>
</comment>
<keyword evidence="8" id="KW-1185">Reference proteome</keyword>
<feature type="transmembrane region" description="Helical" evidence="6">
    <location>
        <begin position="26"/>
        <end position="53"/>
    </location>
</feature>
<keyword evidence="4 6" id="KW-1133">Transmembrane helix</keyword>
<feature type="transmembrane region" description="Helical" evidence="6">
    <location>
        <begin position="130"/>
        <end position="154"/>
    </location>
</feature>
<evidence type="ECO:0000256" key="2">
    <source>
        <dbReference type="ARBA" id="ARBA00022475"/>
    </source>
</evidence>
<keyword evidence="5 6" id="KW-0472">Membrane</keyword>
<evidence type="ECO:0000256" key="6">
    <source>
        <dbReference type="SAM" id="Phobius"/>
    </source>
</evidence>
<gene>
    <name evidence="7" type="ORF">TEK04_15390</name>
</gene>
<feature type="transmembrane region" description="Helical" evidence="6">
    <location>
        <begin position="200"/>
        <end position="223"/>
    </location>
</feature>
<accession>A0ABU8DYK2</accession>
<proteinExistence type="predicted"/>
<comment type="subcellular location">
    <subcellularLocation>
        <location evidence="1">Cell membrane</location>
        <topology evidence="1">Multi-pass membrane protein</topology>
    </subcellularLocation>
</comment>
<keyword evidence="3 6" id="KW-0812">Transmembrane</keyword>
<dbReference type="PANTHER" id="PTHR30213:SF1">
    <property type="entry name" value="INNER MEMBRANE PROTEIN YHJD"/>
    <property type="match status" value="1"/>
</dbReference>
<evidence type="ECO:0000256" key="4">
    <source>
        <dbReference type="ARBA" id="ARBA00022989"/>
    </source>
</evidence>
<evidence type="ECO:0000313" key="7">
    <source>
        <dbReference type="EMBL" id="MEI4273109.1"/>
    </source>
</evidence>
<reference evidence="7 8" key="1">
    <citation type="submission" date="2024-03" db="EMBL/GenBank/DDBJ databases">
        <title>Draft genome sequence of Klenkia sp. LSe6-5.</title>
        <authorList>
            <person name="Duangmal K."/>
            <person name="Chantavorakit T."/>
        </authorList>
    </citation>
    <scope>NUCLEOTIDE SEQUENCE [LARGE SCALE GENOMIC DNA]</scope>
    <source>
        <strain evidence="7 8">LSe6-5</strain>
    </source>
</reference>
<dbReference type="Pfam" id="PF03631">
    <property type="entry name" value="Virul_fac_BrkB"/>
    <property type="match status" value="1"/>
</dbReference>
<keyword evidence="2" id="KW-1003">Cell membrane</keyword>
<evidence type="ECO:0000256" key="3">
    <source>
        <dbReference type="ARBA" id="ARBA00022692"/>
    </source>
</evidence>
<feature type="transmembrane region" description="Helical" evidence="6">
    <location>
        <begin position="166"/>
        <end position="188"/>
    </location>
</feature>
<organism evidence="7 8">
    <name type="scientific">Klenkia sesuvii</name>
    <dbReference type="NCBI Taxonomy" id="3103137"/>
    <lineage>
        <taxon>Bacteria</taxon>
        <taxon>Bacillati</taxon>
        <taxon>Actinomycetota</taxon>
        <taxon>Actinomycetes</taxon>
        <taxon>Geodermatophilales</taxon>
        <taxon>Geodermatophilaceae</taxon>
        <taxon>Klenkia</taxon>
    </lineage>
</organism>
<evidence type="ECO:0000256" key="5">
    <source>
        <dbReference type="ARBA" id="ARBA00023136"/>
    </source>
</evidence>
<evidence type="ECO:0000256" key="1">
    <source>
        <dbReference type="ARBA" id="ARBA00004651"/>
    </source>
</evidence>
<sequence length="275" mass="28945">MTRWRAEAMFLVGSVRRGMRGRDLSLIAAGLTFYAGISVVPLLLLALALASVITSPGTVRGYLDQLGEVLPGELGAPDALAALADAGTTMTLLGGLLALLPMTFWGEGLRRALLRFTPREDTYTGWRGRLAVVPLLVVAPFLLLAALMVVPVLADLQATGGFWGTVALIAVGFYSVLFALVGPLVWGFRVVAAGELGWRAIGVGAFFTAASLAGFLQGFVLFLRLPLSIGAPFGGLDVVGGVVALGLWLFLLHLVVIAGWLLTQALAERFSAGRR</sequence>
<dbReference type="RefSeq" id="WP_336405232.1">
    <property type="nucleotide sequence ID" value="NZ_JBAPLU010000017.1"/>
</dbReference>
<dbReference type="Proteomes" id="UP001361570">
    <property type="component" value="Unassembled WGS sequence"/>
</dbReference>
<dbReference type="PANTHER" id="PTHR30213">
    <property type="entry name" value="INNER MEMBRANE PROTEIN YHJD"/>
    <property type="match status" value="1"/>
</dbReference>
<name>A0ABU8DYK2_9ACTN</name>
<dbReference type="InterPro" id="IPR017039">
    <property type="entry name" value="Virul_fac_BrkB"/>
</dbReference>
<evidence type="ECO:0000313" key="8">
    <source>
        <dbReference type="Proteomes" id="UP001361570"/>
    </source>
</evidence>
<dbReference type="EMBL" id="JBAPLU010000017">
    <property type="protein sequence ID" value="MEI4273109.1"/>
    <property type="molecule type" value="Genomic_DNA"/>
</dbReference>
<feature type="transmembrane region" description="Helical" evidence="6">
    <location>
        <begin position="243"/>
        <end position="267"/>
    </location>
</feature>
<protein>
    <submittedName>
        <fullName evidence="7">YhjD/YihY/BrkB family envelope integrity protein</fullName>
    </submittedName>
</protein>
<feature type="transmembrane region" description="Helical" evidence="6">
    <location>
        <begin position="90"/>
        <end position="109"/>
    </location>
</feature>